<dbReference type="Pfam" id="PF19054">
    <property type="entry name" value="DUF5753"/>
    <property type="match status" value="1"/>
</dbReference>
<name>A0A6N7Z4R3_9PSEU</name>
<evidence type="ECO:0000313" key="3">
    <source>
        <dbReference type="Proteomes" id="UP000440096"/>
    </source>
</evidence>
<organism evidence="2 3">
    <name type="scientific">Amycolatopsis pithecellobii</name>
    <dbReference type="NCBI Taxonomy" id="664692"/>
    <lineage>
        <taxon>Bacteria</taxon>
        <taxon>Bacillati</taxon>
        <taxon>Actinomycetota</taxon>
        <taxon>Actinomycetes</taxon>
        <taxon>Pseudonocardiales</taxon>
        <taxon>Pseudonocardiaceae</taxon>
        <taxon>Amycolatopsis</taxon>
    </lineage>
</organism>
<feature type="domain" description="HTH cro/C1-type" evidence="1">
    <location>
        <begin position="46"/>
        <end position="105"/>
    </location>
</feature>
<dbReference type="CDD" id="cd00093">
    <property type="entry name" value="HTH_XRE"/>
    <property type="match status" value="1"/>
</dbReference>
<dbReference type="EMBL" id="WMBA01000020">
    <property type="protein sequence ID" value="MTD55394.1"/>
    <property type="molecule type" value="Genomic_DNA"/>
</dbReference>
<dbReference type="Pfam" id="PF13560">
    <property type="entry name" value="HTH_31"/>
    <property type="match status" value="1"/>
</dbReference>
<sequence length="333" mass="37719">MDAGFRQVPLSTIRSRYFISSKVFRVTVPPVARTPTGRRFQLAALLRHLREQRGLTQEEVGGIIWPGTSPRSVQNKITRLENGDGGITKDDLHALLKVYGTTNGVALELALRLNSGTSQRGRWRGPRATHPESFRQYVDLEEDARLIRLVAVEEIPDLLQCESYLRVRSPAEQNLAAIRDRQRVLFREEPAEVYVVLSESCVRRIRGNALVMVEQIDRLLRLSELPNVTLQLAPFDPPPGLPTNTTPERFALLRLTAPGVIGEFRRHLDFAFTVVGGRLYPDDNIQSYEELWLNATVGALSPDSTRRFLREVRRGFRERWPLDEGSGNDTGDD</sequence>
<dbReference type="InterPro" id="IPR001387">
    <property type="entry name" value="Cro/C1-type_HTH"/>
</dbReference>
<proteinExistence type="predicted"/>
<dbReference type="Proteomes" id="UP000440096">
    <property type="component" value="Unassembled WGS sequence"/>
</dbReference>
<dbReference type="OrthoDB" id="4285266at2"/>
<dbReference type="GO" id="GO:0003677">
    <property type="term" value="F:DNA binding"/>
    <property type="evidence" value="ECO:0007669"/>
    <property type="project" value="InterPro"/>
</dbReference>
<evidence type="ECO:0000259" key="1">
    <source>
        <dbReference type="PROSITE" id="PS50943"/>
    </source>
</evidence>
<gene>
    <name evidence="2" type="ORF">GKO32_15610</name>
</gene>
<dbReference type="InterPro" id="IPR010982">
    <property type="entry name" value="Lambda_DNA-bd_dom_sf"/>
</dbReference>
<comment type="caution">
    <text evidence="2">The sequence shown here is derived from an EMBL/GenBank/DDBJ whole genome shotgun (WGS) entry which is preliminary data.</text>
</comment>
<dbReference type="PROSITE" id="PS50943">
    <property type="entry name" value="HTH_CROC1"/>
    <property type="match status" value="1"/>
</dbReference>
<dbReference type="InterPro" id="IPR043917">
    <property type="entry name" value="DUF5753"/>
</dbReference>
<reference evidence="2 3" key="1">
    <citation type="submission" date="2019-11" db="EMBL/GenBank/DDBJ databases">
        <title>Draft genome of Amycolatopsis RM579.</title>
        <authorList>
            <person name="Duangmal K."/>
            <person name="Mingma R."/>
        </authorList>
    </citation>
    <scope>NUCLEOTIDE SEQUENCE [LARGE SCALE GENOMIC DNA]</scope>
    <source>
        <strain evidence="2 3">RM579</strain>
    </source>
</reference>
<evidence type="ECO:0000313" key="2">
    <source>
        <dbReference type="EMBL" id="MTD55394.1"/>
    </source>
</evidence>
<dbReference type="SMART" id="SM00530">
    <property type="entry name" value="HTH_XRE"/>
    <property type="match status" value="1"/>
</dbReference>
<dbReference type="AlphaFoldDB" id="A0A6N7Z4R3"/>
<keyword evidence="3" id="KW-1185">Reference proteome</keyword>
<protein>
    <submittedName>
        <fullName evidence="2">Helix-turn-helix domain-containing protein</fullName>
    </submittedName>
</protein>
<dbReference type="Gene3D" id="1.10.260.40">
    <property type="entry name" value="lambda repressor-like DNA-binding domains"/>
    <property type="match status" value="1"/>
</dbReference>
<dbReference type="SUPFAM" id="SSF47413">
    <property type="entry name" value="lambda repressor-like DNA-binding domains"/>
    <property type="match status" value="1"/>
</dbReference>
<accession>A0A6N7Z4R3</accession>